<sequence>MQLYAFIHPLKKISTMKLPKSLLGAILVGITMQTATSCKKDKAPTVKEEKKEATEKKSIPSNCPGCGMG</sequence>
<dbReference type="Proteomes" id="UP000253410">
    <property type="component" value="Unassembled WGS sequence"/>
</dbReference>
<evidence type="ECO:0000313" key="2">
    <source>
        <dbReference type="EMBL" id="RBL88329.1"/>
    </source>
</evidence>
<evidence type="ECO:0000313" key="3">
    <source>
        <dbReference type="Proteomes" id="UP000253410"/>
    </source>
</evidence>
<accession>A0A365XPQ7</accession>
<organism evidence="2 3">
    <name type="scientific">Chitinophaga flava</name>
    <dbReference type="NCBI Taxonomy" id="2259036"/>
    <lineage>
        <taxon>Bacteria</taxon>
        <taxon>Pseudomonadati</taxon>
        <taxon>Bacteroidota</taxon>
        <taxon>Chitinophagia</taxon>
        <taxon>Chitinophagales</taxon>
        <taxon>Chitinophagaceae</taxon>
        <taxon>Chitinophaga</taxon>
    </lineage>
</organism>
<reference evidence="2 3" key="1">
    <citation type="submission" date="2018-05" db="EMBL/GenBank/DDBJ databases">
        <title>Chitinophaga sp. K3CV102501T nov., isolated from isolated from a monsoon evergreen broad-leaved forest soil.</title>
        <authorList>
            <person name="Lv Y."/>
        </authorList>
    </citation>
    <scope>NUCLEOTIDE SEQUENCE [LARGE SCALE GENOMIC DNA]</scope>
    <source>
        <strain evidence="2 3">GDMCC 1.1325</strain>
    </source>
</reference>
<comment type="caution">
    <text evidence="2">The sequence shown here is derived from an EMBL/GenBank/DDBJ whole genome shotgun (WGS) entry which is preliminary data.</text>
</comment>
<feature type="region of interest" description="Disordered" evidence="1">
    <location>
        <begin position="41"/>
        <end position="69"/>
    </location>
</feature>
<feature type="compositionally biased region" description="Basic and acidic residues" evidence="1">
    <location>
        <begin position="41"/>
        <end position="58"/>
    </location>
</feature>
<protein>
    <submittedName>
        <fullName evidence="2">Uncharacterized protein</fullName>
    </submittedName>
</protein>
<proteinExistence type="predicted"/>
<dbReference type="AlphaFoldDB" id="A0A365XPQ7"/>
<keyword evidence="3" id="KW-1185">Reference proteome</keyword>
<dbReference type="EMBL" id="QFFJ01000002">
    <property type="protein sequence ID" value="RBL88329.1"/>
    <property type="molecule type" value="Genomic_DNA"/>
</dbReference>
<gene>
    <name evidence="2" type="ORF">DF182_17190</name>
</gene>
<name>A0A365XPQ7_9BACT</name>
<evidence type="ECO:0000256" key="1">
    <source>
        <dbReference type="SAM" id="MobiDB-lite"/>
    </source>
</evidence>